<keyword evidence="1" id="KW-0812">Transmembrane</keyword>
<dbReference type="AlphaFoldDB" id="A0A8T1SBS4"/>
<protein>
    <submittedName>
        <fullName evidence="2">Single-pass membrane protein with coiled-coil domains 3</fullName>
    </submittedName>
</protein>
<dbReference type="PANTHER" id="PTHR35972">
    <property type="entry name" value="SINGLE-PASS MEMBRANE AND COILED-COIL DOMAIN-CONTAINING PROTEIN 3"/>
    <property type="match status" value="1"/>
</dbReference>
<name>A0A8T1SBS4_CHESE</name>
<keyword evidence="3" id="KW-1185">Reference proteome</keyword>
<feature type="non-terminal residue" evidence="2">
    <location>
        <position position="1"/>
    </location>
</feature>
<keyword evidence="1" id="KW-1133">Transmembrane helix</keyword>
<dbReference type="Pfam" id="PF15047">
    <property type="entry name" value="DUF4533"/>
    <property type="match status" value="1"/>
</dbReference>
<accession>A0A8T1SBS4</accession>
<reference evidence="2 3" key="1">
    <citation type="journal article" date="2020" name="G3 (Bethesda)">
        <title>Draft Genome of the Common Snapping Turtle, Chelydra serpentina, a Model for Phenotypic Plasticity in Reptiles.</title>
        <authorList>
            <person name="Das D."/>
            <person name="Singh S.K."/>
            <person name="Bierstedt J."/>
            <person name="Erickson A."/>
            <person name="Galli G.L.J."/>
            <person name="Crossley D.A. 2nd"/>
            <person name="Rhen T."/>
        </authorList>
    </citation>
    <scope>NUCLEOTIDE SEQUENCE [LARGE SCALE GENOMIC DNA]</scope>
    <source>
        <strain evidence="2">KW</strain>
    </source>
</reference>
<proteinExistence type="predicted"/>
<dbReference type="PANTHER" id="PTHR35972:SF1">
    <property type="entry name" value="SINGLE-PASS MEMBRANE AND COILED-COIL DOMAIN-CONTAINING PROTEIN 3"/>
    <property type="match status" value="1"/>
</dbReference>
<sequence>GCCPRSGVILCPGERLVSFPQAQRAALSRMSWSDILYPDNPARREKVARLHQEVINCIELNFDTTNELIGALNEHCRCRLHPIKMNMNGTIRENCDKLLAAIKSIQDILQTIDARLKSNLEPDLYRKLHDFQEPDAKKMQILRSVATMVSGLTGTVAMGIFIKLALSQVVSIVLSQTTMILAKVGASVIGAVAGMLLGLGVDLVLSAILGAIERDRLETAIQELNALVSEFKPASKEYNKTIMKTICMLP</sequence>
<organism evidence="2 3">
    <name type="scientific">Chelydra serpentina</name>
    <name type="common">Snapping turtle</name>
    <name type="synonym">Testudo serpentina</name>
    <dbReference type="NCBI Taxonomy" id="8475"/>
    <lineage>
        <taxon>Eukaryota</taxon>
        <taxon>Metazoa</taxon>
        <taxon>Chordata</taxon>
        <taxon>Craniata</taxon>
        <taxon>Vertebrata</taxon>
        <taxon>Euteleostomi</taxon>
        <taxon>Archelosauria</taxon>
        <taxon>Testudinata</taxon>
        <taxon>Testudines</taxon>
        <taxon>Cryptodira</taxon>
        <taxon>Durocryptodira</taxon>
        <taxon>Americhelydia</taxon>
        <taxon>Chelydroidea</taxon>
        <taxon>Chelydridae</taxon>
        <taxon>Chelydra</taxon>
    </lineage>
</organism>
<dbReference type="EMBL" id="JAHGAV010000345">
    <property type="protein sequence ID" value="KAG6926137.1"/>
    <property type="molecule type" value="Genomic_DNA"/>
</dbReference>
<gene>
    <name evidence="2" type="ORF">G0U57_012806</name>
</gene>
<keyword evidence="1" id="KW-0472">Membrane</keyword>
<evidence type="ECO:0000313" key="3">
    <source>
        <dbReference type="Proteomes" id="UP000765507"/>
    </source>
</evidence>
<dbReference type="InterPro" id="IPR027895">
    <property type="entry name" value="DUF4533"/>
</dbReference>
<evidence type="ECO:0000313" key="2">
    <source>
        <dbReference type="EMBL" id="KAG6926137.1"/>
    </source>
</evidence>
<evidence type="ECO:0000256" key="1">
    <source>
        <dbReference type="SAM" id="Phobius"/>
    </source>
</evidence>
<comment type="caution">
    <text evidence="2">The sequence shown here is derived from an EMBL/GenBank/DDBJ whole genome shotgun (WGS) entry which is preliminary data.</text>
</comment>
<dbReference type="InterPro" id="IPR040004">
    <property type="entry name" value="SMCO3"/>
</dbReference>
<feature type="transmembrane region" description="Helical" evidence="1">
    <location>
        <begin position="145"/>
        <end position="166"/>
    </location>
</feature>
<feature type="transmembrane region" description="Helical" evidence="1">
    <location>
        <begin position="186"/>
        <end position="212"/>
    </location>
</feature>
<dbReference type="Proteomes" id="UP000765507">
    <property type="component" value="Unassembled WGS sequence"/>
</dbReference>
<dbReference type="OrthoDB" id="6112619at2759"/>